<proteinExistence type="predicted"/>
<feature type="region of interest" description="Disordered" evidence="1">
    <location>
        <begin position="1"/>
        <end position="26"/>
    </location>
</feature>
<keyword evidence="3" id="KW-1185">Reference proteome</keyword>
<evidence type="ECO:0000256" key="1">
    <source>
        <dbReference type="SAM" id="MobiDB-lite"/>
    </source>
</evidence>
<evidence type="ECO:0000313" key="3">
    <source>
        <dbReference type="Proteomes" id="UP000039046"/>
    </source>
</evidence>
<dbReference type="HOGENOM" id="CLU_023193_2_0_1"/>
<dbReference type="InterPro" id="IPR018606">
    <property type="entry name" value="Arb1"/>
</dbReference>
<sequence>MTVQNLPSDRLISPKKKKARKIKKPKPTGFEEEYFADAPLTPQEFQENAEEIYAKFVDLLSIRVHIADSTPRHIPFSGRIQACIQRFGTKRRLHGDHMKYFKEYMFLGGVDVSSASFSTSEDALLKTNYIDGSVNDRFYNGQDYWKVDFTGVASTFLAVSLPRLAGDDLSQRDLAIGVVENFLRYVIREMACPEYEDDIKNALLACSAARMEWPMVSRFLESLPGMFNLAAAELFDQRDENDVSFLTFERPIAFDPKTTFYSSLILSGVNAFLATAVSEDLRVVERVYRSIEIVRIERASFEQVQTAARFVRGTQTPTRQAAALGTIFAKTVVIEDGWYDPSQGPLTEDLLAIVCDDDLLQFLKEGMKLRVRLCLLSSGIYFIKSVLELYPTFYVFLPQHLVKLVNLPRPIKQTEDSEATIAAADSDE</sequence>
<dbReference type="STRING" id="1531966.A0A0A1T548"/>
<accession>A0A0A1T548</accession>
<dbReference type="OrthoDB" id="435402at2759"/>
<dbReference type="Proteomes" id="UP000039046">
    <property type="component" value="Unassembled WGS sequence"/>
</dbReference>
<evidence type="ECO:0008006" key="4">
    <source>
        <dbReference type="Google" id="ProtNLM"/>
    </source>
</evidence>
<dbReference type="GO" id="GO:0031047">
    <property type="term" value="P:regulatory ncRNA-mediated gene silencing"/>
    <property type="evidence" value="ECO:0007669"/>
    <property type="project" value="InterPro"/>
</dbReference>
<protein>
    <recommendedName>
        <fullName evidence="4">Argonaute complex, subunit Arb1</fullName>
    </recommendedName>
</protein>
<organism evidence="2 3">
    <name type="scientific">[Torrubiella] hemipterigena</name>
    <dbReference type="NCBI Taxonomy" id="1531966"/>
    <lineage>
        <taxon>Eukaryota</taxon>
        <taxon>Fungi</taxon>
        <taxon>Dikarya</taxon>
        <taxon>Ascomycota</taxon>
        <taxon>Pezizomycotina</taxon>
        <taxon>Sordariomycetes</taxon>
        <taxon>Hypocreomycetidae</taxon>
        <taxon>Hypocreales</taxon>
        <taxon>Clavicipitaceae</taxon>
        <taxon>Clavicipitaceae incertae sedis</taxon>
        <taxon>'Torrubiella' clade</taxon>
    </lineage>
</organism>
<name>A0A0A1T548_9HYPO</name>
<dbReference type="AlphaFoldDB" id="A0A0A1T548"/>
<dbReference type="GO" id="GO:0033167">
    <property type="term" value="C:ARC complex"/>
    <property type="evidence" value="ECO:0007669"/>
    <property type="project" value="InterPro"/>
</dbReference>
<feature type="compositionally biased region" description="Basic residues" evidence="1">
    <location>
        <begin position="13"/>
        <end position="26"/>
    </location>
</feature>
<reference evidence="2 3" key="1">
    <citation type="journal article" date="2015" name="Genome Announc.">
        <title>Draft Genome Sequence and Gene Annotation of the Entomopathogenic Fungus Verticillium hemipterigenum.</title>
        <authorList>
            <person name="Horn F."/>
            <person name="Habel A."/>
            <person name="Scharf D.H."/>
            <person name="Dworschak J."/>
            <person name="Brakhage A.A."/>
            <person name="Guthke R."/>
            <person name="Hertweck C."/>
            <person name="Linde J."/>
        </authorList>
    </citation>
    <scope>NUCLEOTIDE SEQUENCE [LARGE SCALE GENOMIC DNA]</scope>
</reference>
<dbReference type="EMBL" id="CDHN01000003">
    <property type="protein sequence ID" value="CEJ89949.1"/>
    <property type="molecule type" value="Genomic_DNA"/>
</dbReference>
<dbReference type="Pfam" id="PF09692">
    <property type="entry name" value="Arb1"/>
    <property type="match status" value="1"/>
</dbReference>
<gene>
    <name evidence="2" type="ORF">VHEMI05763</name>
</gene>
<evidence type="ECO:0000313" key="2">
    <source>
        <dbReference type="EMBL" id="CEJ89949.1"/>
    </source>
</evidence>